<protein>
    <recommendedName>
        <fullName evidence="2 8">Thioredoxin reductase</fullName>
        <ecNumber evidence="8">1.8.1.9</ecNumber>
    </recommendedName>
</protein>
<evidence type="ECO:0000313" key="12">
    <source>
        <dbReference type="Proteomes" id="UP001595444"/>
    </source>
</evidence>
<dbReference type="Gene3D" id="3.50.50.60">
    <property type="entry name" value="FAD/NAD(P)-binding domain"/>
    <property type="match status" value="2"/>
</dbReference>
<dbReference type="RefSeq" id="WP_194215238.1">
    <property type="nucleotide sequence ID" value="NZ_CP061205.1"/>
</dbReference>
<evidence type="ECO:0000259" key="10">
    <source>
        <dbReference type="Pfam" id="PF07992"/>
    </source>
</evidence>
<dbReference type="PROSITE" id="PS00573">
    <property type="entry name" value="PYRIDINE_REDOX_2"/>
    <property type="match status" value="1"/>
</dbReference>
<comment type="catalytic activity">
    <reaction evidence="8">
        <text>[thioredoxin]-dithiol + NADP(+) = [thioredoxin]-disulfide + NADPH + H(+)</text>
        <dbReference type="Rhea" id="RHEA:20345"/>
        <dbReference type="Rhea" id="RHEA-COMP:10698"/>
        <dbReference type="Rhea" id="RHEA-COMP:10700"/>
        <dbReference type="ChEBI" id="CHEBI:15378"/>
        <dbReference type="ChEBI" id="CHEBI:29950"/>
        <dbReference type="ChEBI" id="CHEBI:50058"/>
        <dbReference type="ChEBI" id="CHEBI:57783"/>
        <dbReference type="ChEBI" id="CHEBI:58349"/>
        <dbReference type="EC" id="1.8.1.9"/>
    </reaction>
</comment>
<dbReference type="InterPro" id="IPR008255">
    <property type="entry name" value="Pyr_nucl-diS_OxRdtase_2_AS"/>
</dbReference>
<gene>
    <name evidence="11" type="primary">trxB</name>
    <name evidence="11" type="ORF">ACFOKA_07640</name>
</gene>
<evidence type="ECO:0000256" key="5">
    <source>
        <dbReference type="ARBA" id="ARBA00023002"/>
    </source>
</evidence>
<keyword evidence="3 8" id="KW-0285">Flavoprotein</keyword>
<evidence type="ECO:0000256" key="3">
    <source>
        <dbReference type="ARBA" id="ARBA00022630"/>
    </source>
</evidence>
<evidence type="ECO:0000256" key="2">
    <source>
        <dbReference type="ARBA" id="ARBA00018719"/>
    </source>
</evidence>
<dbReference type="InterPro" id="IPR036188">
    <property type="entry name" value="FAD/NAD-bd_sf"/>
</dbReference>
<evidence type="ECO:0000256" key="9">
    <source>
        <dbReference type="RuleBase" id="RU003881"/>
    </source>
</evidence>
<evidence type="ECO:0000256" key="4">
    <source>
        <dbReference type="ARBA" id="ARBA00022827"/>
    </source>
</evidence>
<dbReference type="SUPFAM" id="SSF51905">
    <property type="entry name" value="FAD/NAD(P)-binding domain"/>
    <property type="match status" value="1"/>
</dbReference>
<dbReference type="Proteomes" id="UP001595444">
    <property type="component" value="Unassembled WGS sequence"/>
</dbReference>
<keyword evidence="12" id="KW-1185">Reference proteome</keyword>
<keyword evidence="5 8" id="KW-0560">Oxidoreductase</keyword>
<evidence type="ECO:0000313" key="11">
    <source>
        <dbReference type="EMBL" id="MFC3051772.1"/>
    </source>
</evidence>
<dbReference type="InterPro" id="IPR023753">
    <property type="entry name" value="FAD/NAD-binding_dom"/>
</dbReference>
<comment type="similarity">
    <text evidence="1 8">Belongs to the class-II pyridine nucleotide-disulfide oxidoreductase family.</text>
</comment>
<keyword evidence="4 8" id="KW-0274">FAD</keyword>
<accession>A0ABV7D4F4</accession>
<dbReference type="InterPro" id="IPR005982">
    <property type="entry name" value="Thioredox_Rdtase"/>
</dbReference>
<comment type="caution">
    <text evidence="11">The sequence shown here is derived from an EMBL/GenBank/DDBJ whole genome shotgun (WGS) entry which is preliminary data.</text>
</comment>
<reference evidence="12" key="1">
    <citation type="journal article" date="2019" name="Int. J. Syst. Evol. Microbiol.">
        <title>The Global Catalogue of Microorganisms (GCM) 10K type strain sequencing project: providing services to taxonomists for standard genome sequencing and annotation.</title>
        <authorList>
            <consortium name="The Broad Institute Genomics Platform"/>
            <consortium name="The Broad Institute Genome Sequencing Center for Infectious Disease"/>
            <person name="Wu L."/>
            <person name="Ma J."/>
        </authorList>
    </citation>
    <scope>NUCLEOTIDE SEQUENCE [LARGE SCALE GENOMIC DNA]</scope>
    <source>
        <strain evidence="12">KCTC 62164</strain>
    </source>
</reference>
<dbReference type="EC" id="1.8.1.9" evidence="8"/>
<comment type="subunit">
    <text evidence="8">Homodimer.</text>
</comment>
<dbReference type="Pfam" id="PF07992">
    <property type="entry name" value="Pyr_redox_2"/>
    <property type="match status" value="1"/>
</dbReference>
<dbReference type="GO" id="GO:0004791">
    <property type="term" value="F:thioredoxin-disulfide reductase (NADPH) activity"/>
    <property type="evidence" value="ECO:0007669"/>
    <property type="project" value="UniProtKB-EC"/>
</dbReference>
<keyword evidence="7 8" id="KW-0676">Redox-active center</keyword>
<name>A0ABV7D4F4_9PROT</name>
<sequence>MSDVKHTSMLIIGSGPAGYTAAIYAARANLKPTIVTGMQAGGQLTITTDVENYPGFAEAIQGPELMEAMRQQAENVGTEIIYDLITEVDLKAVPKRAVGDSGTVYTADTIVISTGAQAKWLGLPTEEKFNGYGVSACATCDGFFYRGKEVIVIGGGNTAVEEALYLANICSKVTLVHRRDELRSEKILQDRLFKLPNVEVKWNSVLDEVLGTEAPLGVTGVRLKNTQTGETEELSVHGVFIAIGHTPSTELFKGQLPMDSEGYLIKHPDSTKTDIPGVFAAGDVTDKVYRQAVTAAGMGCMAALEAEKYIAGLEHA</sequence>
<feature type="domain" description="FAD/NAD(P)-binding" evidence="10">
    <location>
        <begin position="8"/>
        <end position="299"/>
    </location>
</feature>
<proteinExistence type="inferred from homology"/>
<dbReference type="EMBL" id="JBHRSL010000004">
    <property type="protein sequence ID" value="MFC3051772.1"/>
    <property type="molecule type" value="Genomic_DNA"/>
</dbReference>
<comment type="cofactor">
    <cofactor evidence="9">
        <name>FAD</name>
        <dbReference type="ChEBI" id="CHEBI:57692"/>
    </cofactor>
    <text evidence="9">Binds 1 FAD per subunit.</text>
</comment>
<evidence type="ECO:0000256" key="6">
    <source>
        <dbReference type="ARBA" id="ARBA00023157"/>
    </source>
</evidence>
<organism evidence="11 12">
    <name type="scientific">Kordiimonas pumila</name>
    <dbReference type="NCBI Taxonomy" id="2161677"/>
    <lineage>
        <taxon>Bacteria</taxon>
        <taxon>Pseudomonadati</taxon>
        <taxon>Pseudomonadota</taxon>
        <taxon>Alphaproteobacteria</taxon>
        <taxon>Kordiimonadales</taxon>
        <taxon>Kordiimonadaceae</taxon>
        <taxon>Kordiimonas</taxon>
    </lineage>
</organism>
<evidence type="ECO:0000256" key="8">
    <source>
        <dbReference type="RuleBase" id="RU003880"/>
    </source>
</evidence>
<evidence type="ECO:0000256" key="1">
    <source>
        <dbReference type="ARBA" id="ARBA00009333"/>
    </source>
</evidence>
<keyword evidence="6" id="KW-1015">Disulfide bond</keyword>
<dbReference type="PRINTS" id="PR00368">
    <property type="entry name" value="FADPNR"/>
</dbReference>
<dbReference type="InterPro" id="IPR050097">
    <property type="entry name" value="Ferredoxin-NADP_redctase_2"/>
</dbReference>
<dbReference type="NCBIfam" id="TIGR01292">
    <property type="entry name" value="TRX_reduct"/>
    <property type="match status" value="1"/>
</dbReference>
<evidence type="ECO:0000256" key="7">
    <source>
        <dbReference type="ARBA" id="ARBA00023284"/>
    </source>
</evidence>
<keyword evidence="9" id="KW-0521">NADP</keyword>
<dbReference type="PRINTS" id="PR00469">
    <property type="entry name" value="PNDRDTASEII"/>
</dbReference>
<dbReference type="PANTHER" id="PTHR48105">
    <property type="entry name" value="THIOREDOXIN REDUCTASE 1-RELATED-RELATED"/>
    <property type="match status" value="1"/>
</dbReference>